<keyword evidence="3" id="KW-1185">Reference proteome</keyword>
<reference evidence="2 3" key="1">
    <citation type="submission" date="2020-02" db="EMBL/GenBank/DDBJ databases">
        <authorList>
            <person name="Ma Q."/>
            <person name="Huang Y."/>
            <person name="Song X."/>
            <person name="Pei D."/>
        </authorList>
    </citation>
    <scope>NUCLEOTIDE SEQUENCE [LARGE SCALE GENOMIC DNA]</scope>
    <source>
        <strain evidence="2">Sxm20200214</strain>
        <tissue evidence="2">Leaf</tissue>
    </source>
</reference>
<name>A0A8X8B7V0_BRACI</name>
<protein>
    <submittedName>
        <fullName evidence="2">Uncharacterized protein</fullName>
    </submittedName>
</protein>
<feature type="compositionally biased region" description="Basic and acidic residues" evidence="1">
    <location>
        <begin position="30"/>
        <end position="53"/>
    </location>
</feature>
<dbReference type="EMBL" id="JAAMPC010000002">
    <property type="protein sequence ID" value="KAG2324683.1"/>
    <property type="molecule type" value="Genomic_DNA"/>
</dbReference>
<comment type="caution">
    <text evidence="2">The sequence shown here is derived from an EMBL/GenBank/DDBJ whole genome shotgun (WGS) entry which is preliminary data.</text>
</comment>
<evidence type="ECO:0000256" key="1">
    <source>
        <dbReference type="SAM" id="MobiDB-lite"/>
    </source>
</evidence>
<evidence type="ECO:0000313" key="2">
    <source>
        <dbReference type="EMBL" id="KAG2324683.1"/>
    </source>
</evidence>
<gene>
    <name evidence="2" type="ORF">Bca52824_007411</name>
</gene>
<dbReference type="Proteomes" id="UP000886595">
    <property type="component" value="Unassembled WGS sequence"/>
</dbReference>
<dbReference type="AlphaFoldDB" id="A0A8X8B7V0"/>
<accession>A0A8X8B7V0</accession>
<evidence type="ECO:0000313" key="3">
    <source>
        <dbReference type="Proteomes" id="UP000886595"/>
    </source>
</evidence>
<feature type="compositionally biased region" description="Basic residues" evidence="1">
    <location>
        <begin position="15"/>
        <end position="29"/>
    </location>
</feature>
<feature type="region of interest" description="Disordered" evidence="1">
    <location>
        <begin position="1"/>
        <end position="73"/>
    </location>
</feature>
<sequence>MTEASTRGQSTDRKSGRRQGRRRGRSLRQRRPDRACGNDDSSKRGPERGDSDCFKIGPGKGNGETVEHPAKQV</sequence>
<organism evidence="2 3">
    <name type="scientific">Brassica carinata</name>
    <name type="common">Ethiopian mustard</name>
    <name type="synonym">Abyssinian cabbage</name>
    <dbReference type="NCBI Taxonomy" id="52824"/>
    <lineage>
        <taxon>Eukaryota</taxon>
        <taxon>Viridiplantae</taxon>
        <taxon>Streptophyta</taxon>
        <taxon>Embryophyta</taxon>
        <taxon>Tracheophyta</taxon>
        <taxon>Spermatophyta</taxon>
        <taxon>Magnoliopsida</taxon>
        <taxon>eudicotyledons</taxon>
        <taxon>Gunneridae</taxon>
        <taxon>Pentapetalae</taxon>
        <taxon>rosids</taxon>
        <taxon>malvids</taxon>
        <taxon>Brassicales</taxon>
        <taxon>Brassicaceae</taxon>
        <taxon>Brassiceae</taxon>
        <taxon>Brassica</taxon>
    </lineage>
</organism>
<proteinExistence type="predicted"/>